<dbReference type="Gene3D" id="3.40.50.970">
    <property type="match status" value="2"/>
</dbReference>
<dbReference type="Pfam" id="PF02775">
    <property type="entry name" value="TPP_enzyme_C"/>
    <property type="match status" value="1"/>
</dbReference>
<comment type="caution">
    <text evidence="7">The sequence shown here is derived from an EMBL/GenBank/DDBJ whole genome shotgun (WGS) entry which is preliminary data.</text>
</comment>
<dbReference type="GO" id="GO:0003984">
    <property type="term" value="F:acetolactate synthase activity"/>
    <property type="evidence" value="ECO:0007669"/>
    <property type="project" value="UniProtKB-EC"/>
</dbReference>
<keyword evidence="7" id="KW-0808">Transferase</keyword>
<dbReference type="GO" id="GO:0009099">
    <property type="term" value="P:L-valine biosynthetic process"/>
    <property type="evidence" value="ECO:0007669"/>
    <property type="project" value="TreeGrafter"/>
</dbReference>
<dbReference type="SUPFAM" id="SSF52467">
    <property type="entry name" value="DHS-like NAD/FAD-binding domain"/>
    <property type="match status" value="1"/>
</dbReference>
<evidence type="ECO:0000259" key="6">
    <source>
        <dbReference type="Pfam" id="PF02776"/>
    </source>
</evidence>
<dbReference type="RefSeq" id="WP_032513028.1">
    <property type="nucleotide sequence ID" value="NZ_JNAJ01000004.1"/>
</dbReference>
<dbReference type="EC" id="2.2.1.6" evidence="7"/>
<dbReference type="PANTHER" id="PTHR18968:SF142">
    <property type="entry name" value="ACETOLACTATE SYNTHASE"/>
    <property type="match status" value="1"/>
</dbReference>
<proteinExistence type="inferred from homology"/>
<evidence type="ECO:0000259" key="5">
    <source>
        <dbReference type="Pfam" id="PF02775"/>
    </source>
</evidence>
<sequence length="611" mass="68315">MRVADFIFDYLKNLGISNVFCLPGGGAMHLNDALYKSGIETTICLHEQAVAISAEYWGRVENNKFGVALVTNGPGATNTLTSVAGAYIESIPMLILSGQVKSTDYQAQKSLRQTGVQEVATLSMAEPITKYQAVITASNQIKSTLDRAIFEMLEGRKGPVWIEVPLDIQGSKYSELEQIQIPKKNKKYSEIENINLEEWAPIISSKRRIVLLAGQGVRLDNAVKELNNFIEENKIISVSTFPGKDCFEYENPLFVGHPGTVAKRSANLAIQNCDLLISIGCSLNNIITAYNQAEFARNADKIIFDIDKNELNKVLPPNSYKIQSTAINAIKDLKIAFKKYGDTYRKNCSEWISFCKDLKERFSFEKDNAFSLNEAANQKGINIYELMDGLSNPLKDFKYIVTGSSGFCIEAFYVLFKNSLEQRILIDSGLGSMGFGLPAAIGVCKATKEKVILIEGDGSLQMNIQELATLKGNNLKLIIIVINNKGYCSIRNTQDGYFKGRRLGSDKKSGLHLPDLSKISSAYKIKHYFCYDLESIKTNIKINEKFDGPLILEVFTYPDEKLQPKVSSIPNERGEMVTMPIEDMSPLLDLSELKRWMRYSNLLDRSIDARK</sequence>
<comment type="similarity">
    <text evidence="1 3">Belongs to the TPP enzyme family.</text>
</comment>
<dbReference type="Pfam" id="PF02776">
    <property type="entry name" value="TPP_enzyme_N"/>
    <property type="match status" value="1"/>
</dbReference>
<dbReference type="EMBL" id="JNAJ01000004">
    <property type="protein sequence ID" value="KGF93086.1"/>
    <property type="molecule type" value="Genomic_DNA"/>
</dbReference>
<evidence type="ECO:0000313" key="8">
    <source>
        <dbReference type="Proteomes" id="UP000030491"/>
    </source>
</evidence>
<feature type="domain" description="Thiamine pyrophosphate enzyme TPP-binding" evidence="5">
    <location>
        <begin position="417"/>
        <end position="554"/>
    </location>
</feature>
<dbReference type="InterPro" id="IPR011766">
    <property type="entry name" value="TPP_enzyme_TPP-bd"/>
</dbReference>
<dbReference type="CDD" id="cd07035">
    <property type="entry name" value="TPP_PYR_POX_like"/>
    <property type="match status" value="1"/>
</dbReference>
<keyword evidence="2 3" id="KW-0786">Thiamine pyrophosphate</keyword>
<name>A0A0A1ZX08_PROMR</name>
<dbReference type="GO" id="GO:0030976">
    <property type="term" value="F:thiamine pyrophosphate binding"/>
    <property type="evidence" value="ECO:0007669"/>
    <property type="project" value="InterPro"/>
</dbReference>
<reference evidence="8" key="1">
    <citation type="journal article" date="2014" name="Sci. Data">
        <title>Genomes of diverse isolates of the marine cyanobacterium Prochlorococcus.</title>
        <authorList>
            <person name="Biller S."/>
            <person name="Berube P."/>
            <person name="Thompson J."/>
            <person name="Kelly L."/>
            <person name="Roggensack S."/>
            <person name="Awad L."/>
            <person name="Roache-Johnson K."/>
            <person name="Ding H."/>
            <person name="Giovannoni S.J."/>
            <person name="Moore L.R."/>
            <person name="Chisholm S.W."/>
        </authorList>
    </citation>
    <scope>NUCLEOTIDE SEQUENCE [LARGE SCALE GENOMIC DNA]</scope>
</reference>
<organism evidence="7 8">
    <name type="scientific">Prochlorococcus marinus str. MIT 9116</name>
    <dbReference type="NCBI Taxonomy" id="167544"/>
    <lineage>
        <taxon>Bacteria</taxon>
        <taxon>Bacillati</taxon>
        <taxon>Cyanobacteriota</taxon>
        <taxon>Cyanophyceae</taxon>
        <taxon>Synechococcales</taxon>
        <taxon>Prochlorococcaceae</taxon>
        <taxon>Prochlorococcus</taxon>
    </lineage>
</organism>
<dbReference type="AlphaFoldDB" id="A0A0A1ZX08"/>
<protein>
    <submittedName>
        <fullName evidence="7">Acetolactate synthase large subunit</fullName>
        <ecNumber evidence="7">2.2.1.6</ecNumber>
    </submittedName>
</protein>
<feature type="domain" description="Thiamine pyrophosphate enzyme central" evidence="4">
    <location>
        <begin position="197"/>
        <end position="332"/>
    </location>
</feature>
<dbReference type="GO" id="GO:0000287">
    <property type="term" value="F:magnesium ion binding"/>
    <property type="evidence" value="ECO:0007669"/>
    <property type="project" value="InterPro"/>
</dbReference>
<dbReference type="PANTHER" id="PTHR18968">
    <property type="entry name" value="THIAMINE PYROPHOSPHATE ENZYMES"/>
    <property type="match status" value="1"/>
</dbReference>
<dbReference type="InterPro" id="IPR029061">
    <property type="entry name" value="THDP-binding"/>
</dbReference>
<accession>A0A0A1ZX08</accession>
<evidence type="ECO:0000259" key="4">
    <source>
        <dbReference type="Pfam" id="PF00205"/>
    </source>
</evidence>
<feature type="domain" description="Thiamine pyrophosphate enzyme N-terminal TPP-binding" evidence="6">
    <location>
        <begin position="1"/>
        <end position="113"/>
    </location>
</feature>
<dbReference type="GO" id="GO:0005948">
    <property type="term" value="C:acetolactate synthase complex"/>
    <property type="evidence" value="ECO:0007669"/>
    <property type="project" value="TreeGrafter"/>
</dbReference>
<evidence type="ECO:0000256" key="3">
    <source>
        <dbReference type="RuleBase" id="RU362132"/>
    </source>
</evidence>
<dbReference type="GO" id="GO:0050660">
    <property type="term" value="F:flavin adenine dinucleotide binding"/>
    <property type="evidence" value="ECO:0007669"/>
    <property type="project" value="TreeGrafter"/>
</dbReference>
<evidence type="ECO:0000256" key="2">
    <source>
        <dbReference type="ARBA" id="ARBA00023052"/>
    </source>
</evidence>
<dbReference type="FunFam" id="3.40.50.970:FF:000007">
    <property type="entry name" value="Acetolactate synthase"/>
    <property type="match status" value="1"/>
</dbReference>
<dbReference type="InterPro" id="IPR012001">
    <property type="entry name" value="Thiamin_PyroP_enz_TPP-bd_dom"/>
</dbReference>
<dbReference type="InterPro" id="IPR012000">
    <property type="entry name" value="Thiamin_PyroP_enz_cen_dom"/>
</dbReference>
<dbReference type="Proteomes" id="UP000030491">
    <property type="component" value="Unassembled WGS sequence"/>
</dbReference>
<dbReference type="InterPro" id="IPR045229">
    <property type="entry name" value="TPP_enz"/>
</dbReference>
<evidence type="ECO:0000256" key="1">
    <source>
        <dbReference type="ARBA" id="ARBA00007812"/>
    </source>
</evidence>
<dbReference type="Pfam" id="PF00205">
    <property type="entry name" value="TPP_enzyme_M"/>
    <property type="match status" value="1"/>
</dbReference>
<evidence type="ECO:0000313" key="7">
    <source>
        <dbReference type="EMBL" id="KGF93086.1"/>
    </source>
</evidence>
<dbReference type="SUPFAM" id="SSF52518">
    <property type="entry name" value="Thiamin diphosphate-binding fold (THDP-binding)"/>
    <property type="match status" value="2"/>
</dbReference>
<dbReference type="InterPro" id="IPR029035">
    <property type="entry name" value="DHS-like_NAD/FAD-binding_dom"/>
</dbReference>
<dbReference type="OrthoDB" id="4494979at2"/>
<gene>
    <name evidence="7" type="ORF">EU93_0261</name>
</gene>
<dbReference type="GO" id="GO:0009097">
    <property type="term" value="P:isoleucine biosynthetic process"/>
    <property type="evidence" value="ECO:0007669"/>
    <property type="project" value="TreeGrafter"/>
</dbReference>
<dbReference type="Gene3D" id="3.40.50.1220">
    <property type="entry name" value="TPP-binding domain"/>
    <property type="match status" value="1"/>
</dbReference>